<proteinExistence type="predicted"/>
<geneLocation type="mitochondrion" evidence="1"/>
<name>Q9G8S3_NAEGR</name>
<evidence type="ECO:0000313" key="1">
    <source>
        <dbReference type="EMBL" id="AAG17781.1"/>
    </source>
</evidence>
<dbReference type="EMBL" id="AF288092">
    <property type="protein sequence ID" value="AAG17781.1"/>
    <property type="molecule type" value="Genomic_DNA"/>
</dbReference>
<dbReference type="GeneID" id="800725"/>
<sequence length="164" mass="19969">MKLQLLYQKVYFKSNEWKDLVQNIRCFDSNISIFLLSKNIFLSELKQIKGQFLGECVIIEFFFKDINIVFDLINKIQKQYGSRFFLIGFLFNQNNKIYFLKIEQFKYYLSFYNDRKKKPLLDSSFQTLILYEFLKFLKLNEINKNICVSFFKNNILNNSFTYYV</sequence>
<gene>
    <name evidence="1" type="primary">orf164</name>
</gene>
<reference evidence="1" key="1">
    <citation type="submission" date="2000-07" db="EMBL/GenBank/DDBJ databases">
        <title>The mitochondrial genome of the supposedly primitive protist, Naegleria gruberi.</title>
        <authorList>
            <person name="Burger G."/>
            <person name="Lang B.F."/>
            <person name="Nerad T.A."/>
            <person name="Gray M.W."/>
        </authorList>
    </citation>
    <scope>NUCLEOTIDE SEQUENCE</scope>
</reference>
<protein>
    <submittedName>
        <fullName evidence="1">Orf164</fullName>
    </submittedName>
</protein>
<dbReference type="AlphaFoldDB" id="Q9G8S3"/>
<organism evidence="1">
    <name type="scientific">Naegleria gruberi</name>
    <name type="common">Amoeba</name>
    <dbReference type="NCBI Taxonomy" id="5762"/>
    <lineage>
        <taxon>Eukaryota</taxon>
        <taxon>Discoba</taxon>
        <taxon>Heterolobosea</taxon>
        <taxon>Tetramitia</taxon>
        <taxon>Eutetramitia</taxon>
        <taxon>Vahlkampfiidae</taxon>
        <taxon>Naegleria</taxon>
    </lineage>
</organism>
<keyword evidence="1" id="KW-0496">Mitochondrion</keyword>
<accession>Q9G8S3</accession>
<dbReference type="RefSeq" id="NP_066503.1">
    <property type="nucleotide sequence ID" value="NC_002573.1"/>
</dbReference>